<protein>
    <submittedName>
        <fullName evidence="3">Uncharacterized protein</fullName>
    </submittedName>
</protein>
<dbReference type="OrthoDB" id="8227073at2"/>
<keyword evidence="2" id="KW-1133">Transmembrane helix</keyword>
<reference evidence="4" key="1">
    <citation type="submission" date="2019-10" db="EMBL/GenBank/DDBJ databases">
        <title>Complete Genome Sequence of Bradyrhizobium betae type strain PL7HG1T.</title>
        <authorList>
            <person name="Bromfield E.S.P."/>
            <person name="Cloutier S."/>
        </authorList>
    </citation>
    <scope>NUCLEOTIDE SEQUENCE [LARGE SCALE GENOMIC DNA]</scope>
    <source>
        <strain evidence="4">PL7HG1</strain>
    </source>
</reference>
<name>A0A5P6P4B6_9BRAD</name>
<keyword evidence="2" id="KW-0812">Transmembrane</keyword>
<accession>A0A5P6P4B6</accession>
<keyword evidence="2" id="KW-0472">Membrane</keyword>
<proteinExistence type="predicted"/>
<dbReference type="AlphaFoldDB" id="A0A5P6P4B6"/>
<dbReference type="EMBL" id="CP044543">
    <property type="protein sequence ID" value="QFI73197.1"/>
    <property type="molecule type" value="Genomic_DNA"/>
</dbReference>
<feature type="transmembrane region" description="Helical" evidence="2">
    <location>
        <begin position="49"/>
        <end position="70"/>
    </location>
</feature>
<dbReference type="KEGG" id="bbet:F8237_12790"/>
<sequence length="220" mass="23804">MQRGRNTGFEFVLSEPACLDKTAVTTDASCASPPDTQIRIRLGRGTMKVLTGLLAAVLLIVGMGASHAVVRIADDRGGRIGTYVDKYQDLRQSGDTVIIDGLCASACTIVLGAIPHDRICVTSHATLGFHAAWDFGTNGRAVTNTEATQMLYAMYPSQVKRWINQRGGLTPHMLFLKGKQLQAMYKPCYLDAQASANKPASPRPSPKVEELESARGQLLR</sequence>
<evidence type="ECO:0000313" key="3">
    <source>
        <dbReference type="EMBL" id="QFI73197.1"/>
    </source>
</evidence>
<feature type="region of interest" description="Disordered" evidence="1">
    <location>
        <begin position="195"/>
        <end position="220"/>
    </location>
</feature>
<evidence type="ECO:0000256" key="2">
    <source>
        <dbReference type="SAM" id="Phobius"/>
    </source>
</evidence>
<organism evidence="3 4">
    <name type="scientific">Bradyrhizobium betae</name>
    <dbReference type="NCBI Taxonomy" id="244734"/>
    <lineage>
        <taxon>Bacteria</taxon>
        <taxon>Pseudomonadati</taxon>
        <taxon>Pseudomonadota</taxon>
        <taxon>Alphaproteobacteria</taxon>
        <taxon>Hyphomicrobiales</taxon>
        <taxon>Nitrobacteraceae</taxon>
        <taxon>Bradyrhizobium</taxon>
    </lineage>
</organism>
<evidence type="ECO:0000256" key="1">
    <source>
        <dbReference type="SAM" id="MobiDB-lite"/>
    </source>
</evidence>
<dbReference type="Proteomes" id="UP000325641">
    <property type="component" value="Chromosome"/>
</dbReference>
<evidence type="ECO:0000313" key="4">
    <source>
        <dbReference type="Proteomes" id="UP000325641"/>
    </source>
</evidence>
<gene>
    <name evidence="3" type="ORF">F8237_12790</name>
</gene>